<proteinExistence type="predicted"/>
<accession>A0A345CUB2</accession>
<feature type="signal peptide" evidence="1">
    <location>
        <begin position="1"/>
        <end position="20"/>
    </location>
</feature>
<protein>
    <submittedName>
        <fullName evidence="2">Uncharacterized protein</fullName>
    </submittedName>
</protein>
<evidence type="ECO:0000313" key="3">
    <source>
        <dbReference type="Proteomes" id="UP000264980"/>
    </source>
</evidence>
<keyword evidence="1" id="KW-0732">Signal</keyword>
<dbReference type="EMBL" id="CP013970">
    <property type="protein sequence ID" value="AXF77029.1"/>
    <property type="molecule type" value="Genomic_DNA"/>
</dbReference>
<gene>
    <name evidence="2" type="ORF">AV903_14950</name>
</gene>
<name>A0A345CUB2_9GAMM</name>
<feature type="chain" id="PRO_5016682854" evidence="1">
    <location>
        <begin position="21"/>
        <end position="91"/>
    </location>
</feature>
<sequence>MQRTLLAVFSLLSSALLSSAFITLPSVSPRQQRQTCLDAAESHVANQPIYRTIKGQQPARYQVLHDAFIAAVNAGSSESQALEYLSQCWQN</sequence>
<organism evidence="2 3">
    <name type="scientific">Erwinia tracheiphila</name>
    <dbReference type="NCBI Taxonomy" id="65700"/>
    <lineage>
        <taxon>Bacteria</taxon>
        <taxon>Pseudomonadati</taxon>
        <taxon>Pseudomonadota</taxon>
        <taxon>Gammaproteobacteria</taxon>
        <taxon>Enterobacterales</taxon>
        <taxon>Erwiniaceae</taxon>
        <taxon>Erwinia</taxon>
    </lineage>
</organism>
<dbReference type="Proteomes" id="UP000264980">
    <property type="component" value="Chromosome"/>
</dbReference>
<dbReference type="AlphaFoldDB" id="A0A345CUB2"/>
<reference evidence="2 3" key="1">
    <citation type="submission" date="2016-01" db="EMBL/GenBank/DDBJ databases">
        <authorList>
            <person name="Oliw E.H."/>
        </authorList>
    </citation>
    <scope>NUCLEOTIDE SEQUENCE [LARGE SCALE GENOMIC DNA]</scope>
    <source>
        <strain evidence="2 3">MDcuke</strain>
    </source>
</reference>
<evidence type="ECO:0000256" key="1">
    <source>
        <dbReference type="SAM" id="SignalP"/>
    </source>
</evidence>
<evidence type="ECO:0000313" key="2">
    <source>
        <dbReference type="EMBL" id="AXF77029.1"/>
    </source>
</evidence>